<comment type="caution">
    <text evidence="2">The sequence shown here is derived from an EMBL/GenBank/DDBJ whole genome shotgun (WGS) entry which is preliminary data.</text>
</comment>
<name>A0A8S1H031_9PELO</name>
<proteinExistence type="predicted"/>
<sequence length="329" mass="38117">MSESPSSTGSQERRKSPVVVGSIPYRPPSYMIPFALRGKGHITFFPDETNILNNDIPRLAMHDSHEYFFEANDSYSNPDVKIFLSTSFRSESRDPPYEKPIDLYPLKLEKLRFRVAKERPKYTQRGKFIATHFLCGLPAEMRKDNVDMFLWNCGKLPKYFQRACKMTICGGFETGEIEKNGQYTPCGTLTAIRENLINSGRKMNAEQRRFYSAAVPMKLRPCFINSEIVGVTPDDPMTLGKFDWEAERAAALRAEAGVFDVEEKEIEWWDKKFYTYKGWVREFSHVKRPLPIAEGDDPEAKKPRYEEQFFQRPADPVTPRPESDIEDEY</sequence>
<reference evidence="2" key="1">
    <citation type="submission" date="2020-10" db="EMBL/GenBank/DDBJ databases">
        <authorList>
            <person name="Kikuchi T."/>
        </authorList>
    </citation>
    <scope>NUCLEOTIDE SEQUENCE</scope>
    <source>
        <strain evidence="2">NKZ352</strain>
    </source>
</reference>
<feature type="region of interest" description="Disordered" evidence="1">
    <location>
        <begin position="290"/>
        <end position="329"/>
    </location>
</feature>
<organism evidence="2 3">
    <name type="scientific">Caenorhabditis auriculariae</name>
    <dbReference type="NCBI Taxonomy" id="2777116"/>
    <lineage>
        <taxon>Eukaryota</taxon>
        <taxon>Metazoa</taxon>
        <taxon>Ecdysozoa</taxon>
        <taxon>Nematoda</taxon>
        <taxon>Chromadorea</taxon>
        <taxon>Rhabditida</taxon>
        <taxon>Rhabditina</taxon>
        <taxon>Rhabditomorpha</taxon>
        <taxon>Rhabditoidea</taxon>
        <taxon>Rhabditidae</taxon>
        <taxon>Peloderinae</taxon>
        <taxon>Caenorhabditis</taxon>
    </lineage>
</organism>
<feature type="compositionally biased region" description="Basic and acidic residues" evidence="1">
    <location>
        <begin position="298"/>
        <end position="309"/>
    </location>
</feature>
<evidence type="ECO:0000313" key="3">
    <source>
        <dbReference type="Proteomes" id="UP000835052"/>
    </source>
</evidence>
<evidence type="ECO:0000313" key="2">
    <source>
        <dbReference type="EMBL" id="CAD6188747.1"/>
    </source>
</evidence>
<evidence type="ECO:0000256" key="1">
    <source>
        <dbReference type="SAM" id="MobiDB-lite"/>
    </source>
</evidence>
<dbReference type="AlphaFoldDB" id="A0A8S1H031"/>
<protein>
    <submittedName>
        <fullName evidence="2">Uncharacterized protein</fullName>
    </submittedName>
</protein>
<keyword evidence="3" id="KW-1185">Reference proteome</keyword>
<gene>
    <name evidence="2" type="ORF">CAUJ_LOCUS4666</name>
</gene>
<dbReference type="Proteomes" id="UP000835052">
    <property type="component" value="Unassembled WGS sequence"/>
</dbReference>
<dbReference type="EMBL" id="CAJGYM010000009">
    <property type="protein sequence ID" value="CAD6188747.1"/>
    <property type="molecule type" value="Genomic_DNA"/>
</dbReference>
<accession>A0A8S1H031</accession>